<dbReference type="RefSeq" id="WP_145063265.1">
    <property type="nucleotide sequence ID" value="NZ_CP036287.1"/>
</dbReference>
<dbReference type="InterPro" id="IPR050738">
    <property type="entry name" value="Sulfatase"/>
</dbReference>
<dbReference type="PANTHER" id="PTHR42693:SF53">
    <property type="entry name" value="ENDO-4-O-SULFATASE"/>
    <property type="match status" value="1"/>
</dbReference>
<keyword evidence="5" id="KW-1185">Reference proteome</keyword>
<dbReference type="GO" id="GO:0047753">
    <property type="term" value="F:choline-sulfatase activity"/>
    <property type="evidence" value="ECO:0007669"/>
    <property type="project" value="UniProtKB-EC"/>
</dbReference>
<dbReference type="AlphaFoldDB" id="A0A518BGG9"/>
<proteinExistence type="inferred from homology"/>
<dbReference type="Proteomes" id="UP000316921">
    <property type="component" value="Chromosome"/>
</dbReference>
<evidence type="ECO:0000256" key="1">
    <source>
        <dbReference type="ARBA" id="ARBA00008779"/>
    </source>
</evidence>
<feature type="domain" description="Sulfatase N-terminal" evidence="3">
    <location>
        <begin position="26"/>
        <end position="324"/>
    </location>
</feature>
<dbReference type="KEGG" id="pbap:Pla133_11220"/>
<organism evidence="4 5">
    <name type="scientific">Engelhardtia mirabilis</name>
    <dbReference type="NCBI Taxonomy" id="2528011"/>
    <lineage>
        <taxon>Bacteria</taxon>
        <taxon>Pseudomonadati</taxon>
        <taxon>Planctomycetota</taxon>
        <taxon>Planctomycetia</taxon>
        <taxon>Planctomycetia incertae sedis</taxon>
        <taxon>Engelhardtia</taxon>
    </lineage>
</organism>
<evidence type="ECO:0000256" key="2">
    <source>
        <dbReference type="ARBA" id="ARBA00022801"/>
    </source>
</evidence>
<dbReference type="EMBL" id="CP036287">
    <property type="protein sequence ID" value="QDU66056.1"/>
    <property type="molecule type" value="Genomic_DNA"/>
</dbReference>
<dbReference type="PANTHER" id="PTHR42693">
    <property type="entry name" value="ARYLSULFATASE FAMILY MEMBER"/>
    <property type="match status" value="1"/>
</dbReference>
<name>A0A518BGG9_9BACT</name>
<evidence type="ECO:0000313" key="5">
    <source>
        <dbReference type="Proteomes" id="UP000316921"/>
    </source>
</evidence>
<protein>
    <submittedName>
        <fullName evidence="4">Choline-sulfatase</fullName>
        <ecNumber evidence="4">3.1.6.6</ecNumber>
    </submittedName>
</protein>
<dbReference type="Pfam" id="PF00884">
    <property type="entry name" value="Sulfatase"/>
    <property type="match status" value="1"/>
</dbReference>
<evidence type="ECO:0000259" key="3">
    <source>
        <dbReference type="Pfam" id="PF00884"/>
    </source>
</evidence>
<comment type="similarity">
    <text evidence="1">Belongs to the sulfatase family.</text>
</comment>
<dbReference type="SUPFAM" id="SSF53649">
    <property type="entry name" value="Alkaline phosphatase-like"/>
    <property type="match status" value="1"/>
</dbReference>
<dbReference type="Gene3D" id="3.40.720.10">
    <property type="entry name" value="Alkaline Phosphatase, subunit A"/>
    <property type="match status" value="1"/>
</dbReference>
<evidence type="ECO:0000313" key="4">
    <source>
        <dbReference type="EMBL" id="QDU66056.1"/>
    </source>
</evidence>
<gene>
    <name evidence="4" type="primary">betC_7</name>
    <name evidence="4" type="ORF">Pla133_11220</name>
</gene>
<dbReference type="InterPro" id="IPR017850">
    <property type="entry name" value="Alkaline_phosphatase_core_sf"/>
</dbReference>
<dbReference type="PROSITE" id="PS51257">
    <property type="entry name" value="PROKAR_LIPOPROTEIN"/>
    <property type="match status" value="1"/>
</dbReference>
<dbReference type="CDD" id="cd16148">
    <property type="entry name" value="sulfatase_like"/>
    <property type="match status" value="1"/>
</dbReference>
<keyword evidence="2 4" id="KW-0378">Hydrolase</keyword>
<dbReference type="EC" id="3.1.6.6" evidence="4"/>
<sequence length="457" mass="50002">MRGLGAWGLAAAALAACGGSSEPSPPNVIVIVADTLRSDHLSTYGYDVATSPRLDALAARATVYETARSTAPWTLPSHASLFTGLLPLQHGAHTVAIERPGSNARGLDERAVTLAEVLGEAGYRTFGVAANGAFLKPKYGLAQGFDEWTVREEPAGQLEAQVFEFLAQPGDGPFLLFLNYMDTHRPYNSVERPGLLPRPVGRRSAQLLRDLYGPVLTGTEPRDSERLRQLIDQYDTSIANLDEALGRLFDELERLELFDDAVLVFTSDHGEYFGEHDLIEHSKDVYEPALRVPLIFKAPGQRVPARIADPISIAHVPALIFEQLGDALRATARERAPALLLGPVEAGARLVVAENYLSRSKDLFDERFGARFQRVRRVLYADGLKLIRSSDGDHELYDVRADPAEARDLYGDFARYEDVFGDTLESIVTAWPRLGAEGGAVQESAGDLERLGALGYY</sequence>
<reference evidence="4 5" key="1">
    <citation type="submission" date="2019-02" db="EMBL/GenBank/DDBJ databases">
        <title>Deep-cultivation of Planctomycetes and their phenomic and genomic characterization uncovers novel biology.</title>
        <authorList>
            <person name="Wiegand S."/>
            <person name="Jogler M."/>
            <person name="Boedeker C."/>
            <person name="Pinto D."/>
            <person name="Vollmers J."/>
            <person name="Rivas-Marin E."/>
            <person name="Kohn T."/>
            <person name="Peeters S.H."/>
            <person name="Heuer A."/>
            <person name="Rast P."/>
            <person name="Oberbeckmann S."/>
            <person name="Bunk B."/>
            <person name="Jeske O."/>
            <person name="Meyerdierks A."/>
            <person name="Storesund J.E."/>
            <person name="Kallscheuer N."/>
            <person name="Luecker S."/>
            <person name="Lage O.M."/>
            <person name="Pohl T."/>
            <person name="Merkel B.J."/>
            <person name="Hornburger P."/>
            <person name="Mueller R.-W."/>
            <person name="Bruemmer F."/>
            <person name="Labrenz M."/>
            <person name="Spormann A.M."/>
            <person name="Op den Camp H."/>
            <person name="Overmann J."/>
            <person name="Amann R."/>
            <person name="Jetten M.S.M."/>
            <person name="Mascher T."/>
            <person name="Medema M.H."/>
            <person name="Devos D.P."/>
            <person name="Kaster A.-K."/>
            <person name="Ovreas L."/>
            <person name="Rohde M."/>
            <person name="Galperin M.Y."/>
            <person name="Jogler C."/>
        </authorList>
    </citation>
    <scope>NUCLEOTIDE SEQUENCE [LARGE SCALE GENOMIC DNA]</scope>
    <source>
        <strain evidence="4 5">Pla133</strain>
    </source>
</reference>
<dbReference type="GO" id="GO:0004065">
    <property type="term" value="F:arylsulfatase activity"/>
    <property type="evidence" value="ECO:0007669"/>
    <property type="project" value="TreeGrafter"/>
</dbReference>
<dbReference type="InterPro" id="IPR000917">
    <property type="entry name" value="Sulfatase_N"/>
</dbReference>
<accession>A0A518BGG9</accession>